<dbReference type="AlphaFoldDB" id="A0A5S3Q7V3"/>
<name>A0A5S3Q7V3_9RHOB</name>
<gene>
    <name evidence="1" type="ORF">FDT80_11900</name>
</gene>
<organism evidence="1 2">
    <name type="scientific">Sulfitobacter sabulilitoris</name>
    <dbReference type="NCBI Taxonomy" id="2562655"/>
    <lineage>
        <taxon>Bacteria</taxon>
        <taxon>Pseudomonadati</taxon>
        <taxon>Pseudomonadota</taxon>
        <taxon>Alphaproteobacteria</taxon>
        <taxon>Rhodobacterales</taxon>
        <taxon>Roseobacteraceae</taxon>
        <taxon>Sulfitobacter</taxon>
    </lineage>
</organism>
<keyword evidence="2" id="KW-1185">Reference proteome</keyword>
<reference evidence="1 2" key="1">
    <citation type="submission" date="2019-05" db="EMBL/GenBank/DDBJ databases">
        <title>Sulfitobacter sabulilitoris sp. nov., isolated from a marine sand.</title>
        <authorList>
            <person name="Yoon J.-H."/>
        </authorList>
    </citation>
    <scope>NUCLEOTIDE SEQUENCE [LARGE SCALE GENOMIC DNA]</scope>
    <source>
        <strain evidence="1 2">HSMS-29</strain>
    </source>
</reference>
<evidence type="ECO:0008006" key="3">
    <source>
        <dbReference type="Google" id="ProtNLM"/>
    </source>
</evidence>
<dbReference type="InterPro" id="IPR027417">
    <property type="entry name" value="P-loop_NTPase"/>
</dbReference>
<dbReference type="OrthoDB" id="7705857at2"/>
<protein>
    <recommendedName>
        <fullName evidence="3">Sulfotransferase family protein</fullName>
    </recommendedName>
</protein>
<accession>A0A5S3Q7V3</accession>
<dbReference type="RefSeq" id="WP_138662485.1">
    <property type="nucleotide sequence ID" value="NZ_VANS01000002.1"/>
</dbReference>
<sequence length="262" mass="29312">MPRRIVLHAGFHKTGTTSVQQFLRVNRRALKPWLAIRLKPQIKPLLHATRGYSTWRDPVTLDKALNRFSKLLDSLPGMPKRTLCISAEELCGHLPGRDDLMDYSVAPSLLYGFVDRARAAFPNAEVALYFSTRAPGPWLHSAYWEHVTSSSMTLSFDDFVAQYRGAADLDHMVDLIAATVPCPTYRFKLEDSRTLPLGPVDPLLDLCDVPRDQRAAFVTPPPVNTRTDPAVLLALLDANRAYPDREARKAAKDAILAKARQP</sequence>
<comment type="caution">
    <text evidence="1">The sequence shown here is derived from an EMBL/GenBank/DDBJ whole genome shotgun (WGS) entry which is preliminary data.</text>
</comment>
<evidence type="ECO:0000313" key="1">
    <source>
        <dbReference type="EMBL" id="TMM52943.1"/>
    </source>
</evidence>
<evidence type="ECO:0000313" key="2">
    <source>
        <dbReference type="Proteomes" id="UP000309550"/>
    </source>
</evidence>
<proteinExistence type="predicted"/>
<dbReference type="Gene3D" id="3.40.50.300">
    <property type="entry name" value="P-loop containing nucleotide triphosphate hydrolases"/>
    <property type="match status" value="1"/>
</dbReference>
<dbReference type="SUPFAM" id="SSF52540">
    <property type="entry name" value="P-loop containing nucleoside triphosphate hydrolases"/>
    <property type="match status" value="1"/>
</dbReference>
<dbReference type="Proteomes" id="UP000309550">
    <property type="component" value="Unassembled WGS sequence"/>
</dbReference>
<dbReference type="EMBL" id="VANS01000002">
    <property type="protein sequence ID" value="TMM52943.1"/>
    <property type="molecule type" value="Genomic_DNA"/>
</dbReference>